<dbReference type="CDD" id="cd09272">
    <property type="entry name" value="RNase_HI_RT_Ty1"/>
    <property type="match status" value="1"/>
</dbReference>
<comment type="caution">
    <text evidence="1">The sequence shown here is derived from an EMBL/GenBank/DDBJ whole genome shotgun (WGS) entry which is preliminary data.</text>
</comment>
<dbReference type="AlphaFoldDB" id="A0A6L2K125"/>
<protein>
    <submittedName>
        <fullName evidence="1">Copia protein</fullName>
    </submittedName>
</protein>
<proteinExistence type="predicted"/>
<gene>
    <name evidence="1" type="ORF">Tci_014405</name>
</gene>
<dbReference type="EMBL" id="BKCJ010001566">
    <property type="protein sequence ID" value="GEU42427.1"/>
    <property type="molecule type" value="Genomic_DNA"/>
</dbReference>
<organism evidence="1">
    <name type="scientific">Tanacetum cinerariifolium</name>
    <name type="common">Dalmatian daisy</name>
    <name type="synonym">Chrysanthemum cinerariifolium</name>
    <dbReference type="NCBI Taxonomy" id="118510"/>
    <lineage>
        <taxon>Eukaryota</taxon>
        <taxon>Viridiplantae</taxon>
        <taxon>Streptophyta</taxon>
        <taxon>Embryophyta</taxon>
        <taxon>Tracheophyta</taxon>
        <taxon>Spermatophyta</taxon>
        <taxon>Magnoliopsida</taxon>
        <taxon>eudicotyledons</taxon>
        <taxon>Gunneridae</taxon>
        <taxon>Pentapetalae</taxon>
        <taxon>asterids</taxon>
        <taxon>campanulids</taxon>
        <taxon>Asterales</taxon>
        <taxon>Asteraceae</taxon>
        <taxon>Asteroideae</taxon>
        <taxon>Anthemideae</taxon>
        <taxon>Anthemidinae</taxon>
        <taxon>Tanacetum</taxon>
    </lineage>
</organism>
<reference evidence="1" key="1">
    <citation type="journal article" date="2019" name="Sci. Rep.">
        <title>Draft genome of Tanacetum cinerariifolium, the natural source of mosquito coil.</title>
        <authorList>
            <person name="Yamashiro T."/>
            <person name="Shiraishi A."/>
            <person name="Satake H."/>
            <person name="Nakayama K."/>
        </authorList>
    </citation>
    <scope>NUCLEOTIDE SEQUENCE</scope>
</reference>
<name>A0A6L2K125_TANCI</name>
<evidence type="ECO:0000313" key="1">
    <source>
        <dbReference type="EMBL" id="GEU42427.1"/>
    </source>
</evidence>
<dbReference type="PANTHER" id="PTHR11439:SF495">
    <property type="entry name" value="REVERSE TRANSCRIPTASE, RNA-DEPENDENT DNA POLYMERASE-RELATED"/>
    <property type="match status" value="1"/>
</dbReference>
<sequence>MENRIEALKLCLKKKKDKGRVKVNGGETILRKIYSVTKVQGKRYQSNLKESHLVAVKRISMYLKGTPNLGLWYSKGSGFDLKAYSESDYARCNMDRKSTSEGCQILGGKLVCWSGKKQSSVAMSSAKAEYVANAGCCAQVLWIKSQMADYDVLYDKVPIICDNTSAIAISNNPMLHSRTKHIDIRYHFIRDYIHFVPIDLQLADIFTMPLAEPSFTRLVAKLEVEEETKIITFLLLWWDKPISFIQDEFISAIGLPICKDVVPLPPKDTVRAELTTLGLFNKDKPTFSSTVLVNSSPLKMKYFSPIWKLFMKYIVKCLDLVHKLPNGKKNKELNICYTRFLSLIFEKLLGRNYASNDLTLVKPHTITTASFQRPLAYEVRLTSHMIKVAKLFAEPEQSLIPPFGETKKKRIPPSSIPKSPSKVLDQHVKEKGKDAGFVVMEEITFEQIVDEVDLKTQGAQENTKSPYDIESEIKIIKSYQAATISGLLFIHQSSSFDQDKYDEEGDASDYLSGLRSMPNDDLASITGFETQDYADHVSEEGTETLHAFADKPAQSDPFGHLHEELCLLHNKVNQLESNITKHVSDSIQATMPKIITNSLKEQLPSLLSDDLKDTLPQLIKAFIKSFVLESIVLNSKTWILCL</sequence>
<dbReference type="PANTHER" id="PTHR11439">
    <property type="entry name" value="GAG-POL-RELATED RETROTRANSPOSON"/>
    <property type="match status" value="1"/>
</dbReference>
<accession>A0A6L2K125</accession>